<dbReference type="AlphaFoldDB" id="A0A517PE71"/>
<dbReference type="Proteomes" id="UP000318741">
    <property type="component" value="Chromosome"/>
</dbReference>
<feature type="region of interest" description="Disordered" evidence="1">
    <location>
        <begin position="226"/>
        <end position="259"/>
    </location>
</feature>
<organism evidence="2 3">
    <name type="scientific">Alienimonas californiensis</name>
    <dbReference type="NCBI Taxonomy" id="2527989"/>
    <lineage>
        <taxon>Bacteria</taxon>
        <taxon>Pseudomonadati</taxon>
        <taxon>Planctomycetota</taxon>
        <taxon>Planctomycetia</taxon>
        <taxon>Planctomycetales</taxon>
        <taxon>Planctomycetaceae</taxon>
        <taxon>Alienimonas</taxon>
    </lineage>
</organism>
<evidence type="ECO:0000256" key="1">
    <source>
        <dbReference type="SAM" id="MobiDB-lite"/>
    </source>
</evidence>
<sequence>MRHHAHSSRLPTLCPLLAAASIVWGAGCAVLPESITSRTIDPATEALVQADSADDPSAADVELPVPPIAPPAEPLPGAVVAASAVSASSGRSSSSGLRSPATQVLIAEELALAPVQERNELAAEWAKLDEAMVEQVIRIRRMVRQMDAKAPALAAASPVVPAAAAYATPPAEPARVIAAGPYEISADTHTQASVTGMTGDAQVRPVAYITPAPPADRVESVRNRVSSLFPGLPPSPEPAPVPEPTPLTAPPQPVGQPTRVAEALPPPAALLAPGAAPLDLNSASPLYDPGPNGFGAHGAGPGVEDFDGRLEALEQAARRRADLAAAAVRSAVGTEQKATAERERAEAEIHLRLLHLIAGSSDPDAYGRALEAIPGLPPAEQEFWQHTFWALSTEMDTKSIPNATDRATHAVAALRTAAVKLSEKANLTLKDVNFCHRVDSFGNVQTFDRDEFTPNEPVLIYAAVENFTSERTLEGRYRTVLRSKVEIFRAGGSELVDTLPLDKPVTVDLCDNHRQDYFLIYELKIPARIGLGPHVLKLTVEDTLGNAHAETELNFTVK</sequence>
<dbReference type="EMBL" id="CP036265">
    <property type="protein sequence ID" value="QDT17677.1"/>
    <property type="molecule type" value="Genomic_DNA"/>
</dbReference>
<gene>
    <name evidence="2" type="ORF">CA12_38080</name>
</gene>
<evidence type="ECO:0000313" key="3">
    <source>
        <dbReference type="Proteomes" id="UP000318741"/>
    </source>
</evidence>
<name>A0A517PE71_9PLAN</name>
<proteinExistence type="predicted"/>
<feature type="compositionally biased region" description="Pro residues" evidence="1">
    <location>
        <begin position="231"/>
        <end position="254"/>
    </location>
</feature>
<feature type="region of interest" description="Disordered" evidence="1">
    <location>
        <begin position="49"/>
        <end position="68"/>
    </location>
</feature>
<keyword evidence="3" id="KW-1185">Reference proteome</keyword>
<dbReference type="OrthoDB" id="291778at2"/>
<dbReference type="PROSITE" id="PS51257">
    <property type="entry name" value="PROKAR_LIPOPROTEIN"/>
    <property type="match status" value="1"/>
</dbReference>
<accession>A0A517PE71</accession>
<reference evidence="2 3" key="1">
    <citation type="submission" date="2019-02" db="EMBL/GenBank/DDBJ databases">
        <title>Deep-cultivation of Planctomycetes and their phenomic and genomic characterization uncovers novel biology.</title>
        <authorList>
            <person name="Wiegand S."/>
            <person name="Jogler M."/>
            <person name="Boedeker C."/>
            <person name="Pinto D."/>
            <person name="Vollmers J."/>
            <person name="Rivas-Marin E."/>
            <person name="Kohn T."/>
            <person name="Peeters S.H."/>
            <person name="Heuer A."/>
            <person name="Rast P."/>
            <person name="Oberbeckmann S."/>
            <person name="Bunk B."/>
            <person name="Jeske O."/>
            <person name="Meyerdierks A."/>
            <person name="Storesund J.E."/>
            <person name="Kallscheuer N."/>
            <person name="Luecker S."/>
            <person name="Lage O.M."/>
            <person name="Pohl T."/>
            <person name="Merkel B.J."/>
            <person name="Hornburger P."/>
            <person name="Mueller R.-W."/>
            <person name="Bruemmer F."/>
            <person name="Labrenz M."/>
            <person name="Spormann A.M."/>
            <person name="Op den Camp H."/>
            <person name="Overmann J."/>
            <person name="Amann R."/>
            <person name="Jetten M.S.M."/>
            <person name="Mascher T."/>
            <person name="Medema M.H."/>
            <person name="Devos D.P."/>
            <person name="Kaster A.-K."/>
            <person name="Ovreas L."/>
            <person name="Rohde M."/>
            <person name="Galperin M.Y."/>
            <person name="Jogler C."/>
        </authorList>
    </citation>
    <scope>NUCLEOTIDE SEQUENCE [LARGE SCALE GENOMIC DNA]</scope>
    <source>
        <strain evidence="2 3">CA12</strain>
    </source>
</reference>
<evidence type="ECO:0000313" key="2">
    <source>
        <dbReference type="EMBL" id="QDT17677.1"/>
    </source>
</evidence>
<dbReference type="RefSeq" id="WP_145360618.1">
    <property type="nucleotide sequence ID" value="NZ_CP036265.1"/>
</dbReference>
<protein>
    <submittedName>
        <fullName evidence="2">Uncharacterized protein</fullName>
    </submittedName>
</protein>
<dbReference type="KEGG" id="acaf:CA12_38080"/>